<dbReference type="EMBL" id="SUMG01000002">
    <property type="protein sequence ID" value="NBG87527.1"/>
    <property type="molecule type" value="Genomic_DNA"/>
</dbReference>
<dbReference type="InterPro" id="IPR010627">
    <property type="entry name" value="Prepilin_pept_A24_N"/>
</dbReference>
<sequence>MENTLTIIFIFILGTLIGSFLNVVIFRIPKGESISFPPSHCQNCKTRLTVLDLIPIISYLYLRGKCRTCGEKVSVQYPIIEGITGLVFIFTYLNFGVSFAFLEYAIILSLLVAIFVIDYKHYIIPDGMNLLIFLVALGFLMVGFFMGDHGLSDLLYRFYGLILGGGFFLLIAIITGAMGGGDIKIMAALGFLFGFSQTLVLIFFSFIIGGLMSGLLLVLKLKKRKDHIPFGPFICLAAFITIFWGEDLIRWYTNLL</sequence>
<comment type="similarity">
    <text evidence="2">Belongs to the peptidase A24 family.</text>
</comment>
<keyword evidence="11" id="KW-1185">Reference proteome</keyword>
<evidence type="ECO:0000313" key="11">
    <source>
        <dbReference type="Proteomes" id="UP000449710"/>
    </source>
</evidence>
<dbReference type="Proteomes" id="UP000449710">
    <property type="component" value="Unassembled WGS sequence"/>
</dbReference>
<dbReference type="PANTHER" id="PTHR30487">
    <property type="entry name" value="TYPE 4 PREPILIN-LIKE PROTEINS LEADER PEPTIDE-PROCESSING ENZYME"/>
    <property type="match status" value="1"/>
</dbReference>
<organism evidence="10 11">
    <name type="scientific">Isachenkonia alkalipeptolytica</name>
    <dbReference type="NCBI Taxonomy" id="2565777"/>
    <lineage>
        <taxon>Bacteria</taxon>
        <taxon>Bacillati</taxon>
        <taxon>Bacillota</taxon>
        <taxon>Clostridia</taxon>
        <taxon>Eubacteriales</taxon>
        <taxon>Clostridiaceae</taxon>
        <taxon>Isachenkonia</taxon>
    </lineage>
</organism>
<feature type="domain" description="Prepilin peptidase A24 N-terminal" evidence="9">
    <location>
        <begin position="12"/>
        <end position="95"/>
    </location>
</feature>
<evidence type="ECO:0000259" key="8">
    <source>
        <dbReference type="Pfam" id="PF01478"/>
    </source>
</evidence>
<dbReference type="GO" id="GO:0005886">
    <property type="term" value="C:plasma membrane"/>
    <property type="evidence" value="ECO:0007669"/>
    <property type="project" value="UniProtKB-SubCell"/>
</dbReference>
<dbReference type="GO" id="GO:0004190">
    <property type="term" value="F:aspartic-type endopeptidase activity"/>
    <property type="evidence" value="ECO:0007669"/>
    <property type="project" value="InterPro"/>
</dbReference>
<dbReference type="PANTHER" id="PTHR30487:SF0">
    <property type="entry name" value="PREPILIN LEADER PEPTIDASE_N-METHYLTRANSFERASE-RELATED"/>
    <property type="match status" value="1"/>
</dbReference>
<dbReference type="GO" id="GO:0006465">
    <property type="term" value="P:signal peptide processing"/>
    <property type="evidence" value="ECO:0007669"/>
    <property type="project" value="TreeGrafter"/>
</dbReference>
<dbReference type="InterPro" id="IPR000045">
    <property type="entry name" value="Prepilin_IV_endopep_pep"/>
</dbReference>
<dbReference type="Gene3D" id="1.20.120.1220">
    <property type="match status" value="1"/>
</dbReference>
<dbReference type="AlphaFoldDB" id="A0AA43XIS7"/>
<accession>A0AA43XIS7</accession>
<proteinExistence type="inferred from homology"/>
<dbReference type="Pfam" id="PF06750">
    <property type="entry name" value="A24_N_bact"/>
    <property type="match status" value="1"/>
</dbReference>
<dbReference type="InterPro" id="IPR050882">
    <property type="entry name" value="Prepilin_peptidase/N-MTase"/>
</dbReference>
<keyword evidence="4 7" id="KW-0812">Transmembrane</keyword>
<evidence type="ECO:0000256" key="1">
    <source>
        <dbReference type="ARBA" id="ARBA00004651"/>
    </source>
</evidence>
<keyword evidence="5 7" id="KW-1133">Transmembrane helix</keyword>
<protein>
    <submittedName>
        <fullName evidence="10">Prepilin peptidase</fullName>
    </submittedName>
</protein>
<evidence type="ECO:0000256" key="6">
    <source>
        <dbReference type="ARBA" id="ARBA00023136"/>
    </source>
</evidence>
<feature type="transmembrane region" description="Helical" evidence="7">
    <location>
        <begin position="7"/>
        <end position="26"/>
    </location>
</feature>
<evidence type="ECO:0000313" key="10">
    <source>
        <dbReference type="EMBL" id="NBG87527.1"/>
    </source>
</evidence>
<evidence type="ECO:0000256" key="5">
    <source>
        <dbReference type="ARBA" id="ARBA00022989"/>
    </source>
</evidence>
<comment type="caution">
    <text evidence="10">The sequence shown here is derived from an EMBL/GenBank/DDBJ whole genome shotgun (WGS) entry which is preliminary data.</text>
</comment>
<dbReference type="Pfam" id="PF01478">
    <property type="entry name" value="Peptidase_A24"/>
    <property type="match status" value="1"/>
</dbReference>
<feature type="transmembrane region" description="Helical" evidence="7">
    <location>
        <begin position="99"/>
        <end position="117"/>
    </location>
</feature>
<keyword evidence="3" id="KW-1003">Cell membrane</keyword>
<dbReference type="RefSeq" id="WP_160719011.1">
    <property type="nucleotide sequence ID" value="NZ_SUMG01000002.1"/>
</dbReference>
<evidence type="ECO:0000256" key="4">
    <source>
        <dbReference type="ARBA" id="ARBA00022692"/>
    </source>
</evidence>
<comment type="subcellular location">
    <subcellularLocation>
        <location evidence="1">Cell membrane</location>
        <topology evidence="1">Multi-pass membrane protein</topology>
    </subcellularLocation>
</comment>
<name>A0AA43XIS7_9CLOT</name>
<reference evidence="10 11" key="1">
    <citation type="submission" date="2019-04" db="EMBL/GenBank/DDBJ databases">
        <title>Isachenkonia alkalipeptolytica gen. nov. sp. nov. a new anaerobic, alkiliphilic organothrophic bacterium capable to reduce synthesized ferrihydrite isolated from a soda lake.</title>
        <authorList>
            <person name="Toshchakov S.V."/>
            <person name="Zavarzina D.G."/>
            <person name="Zhilina T.N."/>
            <person name="Kostrikina N.A."/>
            <person name="Kublanov I.V."/>
        </authorList>
    </citation>
    <scope>NUCLEOTIDE SEQUENCE [LARGE SCALE GENOMIC DNA]</scope>
    <source>
        <strain evidence="10 11">Z-1701</strain>
    </source>
</reference>
<evidence type="ECO:0000256" key="3">
    <source>
        <dbReference type="ARBA" id="ARBA00022475"/>
    </source>
</evidence>
<evidence type="ECO:0000259" key="9">
    <source>
        <dbReference type="Pfam" id="PF06750"/>
    </source>
</evidence>
<feature type="transmembrane region" description="Helical" evidence="7">
    <location>
        <begin position="228"/>
        <end position="245"/>
    </location>
</feature>
<feature type="domain" description="Prepilin type IV endopeptidase peptidase" evidence="8">
    <location>
        <begin position="106"/>
        <end position="212"/>
    </location>
</feature>
<gene>
    <name evidence="10" type="ORF">ISALK_03350</name>
</gene>
<evidence type="ECO:0000256" key="7">
    <source>
        <dbReference type="SAM" id="Phobius"/>
    </source>
</evidence>
<evidence type="ECO:0000256" key="2">
    <source>
        <dbReference type="ARBA" id="ARBA00005801"/>
    </source>
</evidence>
<keyword evidence="6 7" id="KW-0472">Membrane</keyword>
<feature type="transmembrane region" description="Helical" evidence="7">
    <location>
        <begin position="129"/>
        <end position="146"/>
    </location>
</feature>
<feature type="transmembrane region" description="Helical" evidence="7">
    <location>
        <begin position="158"/>
        <end position="178"/>
    </location>
</feature>